<keyword evidence="3" id="KW-0732">Signal</keyword>
<sequence length="201" mass="21924">MKFLLTLVLVSALFSGVLSLMCLNCFNEQCWEIDCPDQCASLTLLVINNFNNMSAVLKTCAVLDIFCSPMTVNLGELVTTSNAMCCNTTLCNNETLPVIPVPLPNGRICYTCFNNNCTQTVDCGGNEDRCLTLTASQLDITATMKGCVDKSFCSNSQPFFSVRNINVSVQCCDGNLCNSAEIFTTSFLLMIISLHSSLFFS</sequence>
<evidence type="ECO:0000256" key="3">
    <source>
        <dbReference type="SAM" id="SignalP"/>
    </source>
</evidence>
<comment type="caution">
    <text evidence="5">The sequence shown here is derived from an EMBL/GenBank/DDBJ whole genome shotgun (WGS) entry which is preliminary data.</text>
</comment>
<dbReference type="SUPFAM" id="SSF57302">
    <property type="entry name" value="Snake toxin-like"/>
    <property type="match status" value="2"/>
</dbReference>
<dbReference type="PANTHER" id="PTHR20914">
    <property type="entry name" value="LY6/PLAUR DOMAIN-CONTAINING PROTEIN 8"/>
    <property type="match status" value="1"/>
</dbReference>
<dbReference type="Proteomes" id="UP001187315">
    <property type="component" value="Unassembled WGS sequence"/>
</dbReference>
<dbReference type="PANTHER" id="PTHR20914:SF9">
    <property type="entry name" value="COILED, ISOFORM A"/>
    <property type="match status" value="1"/>
</dbReference>
<feature type="domain" description="UPAR/Ly6" evidence="4">
    <location>
        <begin position="107"/>
        <end position="186"/>
    </location>
</feature>
<dbReference type="EMBL" id="JAVHJS010000020">
    <property type="protein sequence ID" value="KAK2824882.1"/>
    <property type="molecule type" value="Genomic_DNA"/>
</dbReference>
<dbReference type="InterPro" id="IPR016054">
    <property type="entry name" value="LY6_UPA_recep-like"/>
</dbReference>
<dbReference type="InterPro" id="IPR050918">
    <property type="entry name" value="CNF-like_PLA2_Inhibitor"/>
</dbReference>
<name>A0AA88S7C1_TACVA</name>
<dbReference type="GO" id="GO:0005576">
    <property type="term" value="C:extracellular region"/>
    <property type="evidence" value="ECO:0007669"/>
    <property type="project" value="UniProtKB-SubCell"/>
</dbReference>
<proteinExistence type="predicted"/>
<comment type="subcellular location">
    <subcellularLocation>
        <location evidence="1">Secreted</location>
    </subcellularLocation>
</comment>
<dbReference type="Pfam" id="PF00021">
    <property type="entry name" value="UPAR_LY6"/>
    <property type="match status" value="2"/>
</dbReference>
<feature type="chain" id="PRO_5041637469" description="UPAR/Ly6 domain-containing protein" evidence="3">
    <location>
        <begin position="20"/>
        <end position="201"/>
    </location>
</feature>
<dbReference type="AlphaFoldDB" id="A0AA88S7C1"/>
<feature type="domain" description="UPAR/Ly6" evidence="4">
    <location>
        <begin position="20"/>
        <end position="99"/>
    </location>
</feature>
<organism evidence="5 6">
    <name type="scientific">Tachysurus vachellii</name>
    <name type="common">Darkbarbel catfish</name>
    <name type="synonym">Pelteobagrus vachellii</name>
    <dbReference type="NCBI Taxonomy" id="175792"/>
    <lineage>
        <taxon>Eukaryota</taxon>
        <taxon>Metazoa</taxon>
        <taxon>Chordata</taxon>
        <taxon>Craniata</taxon>
        <taxon>Vertebrata</taxon>
        <taxon>Euteleostomi</taxon>
        <taxon>Actinopterygii</taxon>
        <taxon>Neopterygii</taxon>
        <taxon>Teleostei</taxon>
        <taxon>Ostariophysi</taxon>
        <taxon>Siluriformes</taxon>
        <taxon>Bagridae</taxon>
        <taxon>Tachysurus</taxon>
    </lineage>
</organism>
<dbReference type="InterPro" id="IPR045860">
    <property type="entry name" value="Snake_toxin-like_sf"/>
</dbReference>
<evidence type="ECO:0000256" key="1">
    <source>
        <dbReference type="ARBA" id="ARBA00004613"/>
    </source>
</evidence>
<protein>
    <recommendedName>
        <fullName evidence="4">UPAR/Ly6 domain-containing protein</fullName>
    </recommendedName>
</protein>
<accession>A0AA88S7C1</accession>
<evidence type="ECO:0000256" key="2">
    <source>
        <dbReference type="ARBA" id="ARBA00022525"/>
    </source>
</evidence>
<feature type="signal peptide" evidence="3">
    <location>
        <begin position="1"/>
        <end position="19"/>
    </location>
</feature>
<gene>
    <name evidence="5" type="ORF">Q7C36_018809</name>
</gene>
<evidence type="ECO:0000313" key="5">
    <source>
        <dbReference type="EMBL" id="KAK2824882.1"/>
    </source>
</evidence>
<dbReference type="SMART" id="SM00134">
    <property type="entry name" value="LU"/>
    <property type="match status" value="2"/>
</dbReference>
<reference evidence="5" key="1">
    <citation type="submission" date="2023-08" db="EMBL/GenBank/DDBJ databases">
        <title>Pelteobagrus vachellii genome.</title>
        <authorList>
            <person name="Liu H."/>
        </authorList>
    </citation>
    <scope>NUCLEOTIDE SEQUENCE</scope>
    <source>
        <strain evidence="5">PRFRI_2022a</strain>
        <tissue evidence="5">Muscle</tissue>
    </source>
</reference>
<dbReference type="Gene3D" id="2.10.60.10">
    <property type="entry name" value="CD59"/>
    <property type="match status" value="1"/>
</dbReference>
<keyword evidence="2" id="KW-0964">Secreted</keyword>
<keyword evidence="6" id="KW-1185">Reference proteome</keyword>
<evidence type="ECO:0000259" key="4">
    <source>
        <dbReference type="SMART" id="SM00134"/>
    </source>
</evidence>
<evidence type="ECO:0000313" key="6">
    <source>
        <dbReference type="Proteomes" id="UP001187315"/>
    </source>
</evidence>